<dbReference type="PANTHER" id="PTHR12734">
    <property type="entry name" value="METHYLTRANSFERASE-RELATED"/>
    <property type="match status" value="1"/>
</dbReference>
<evidence type="ECO:0000313" key="19">
    <source>
        <dbReference type="Proteomes" id="UP000299102"/>
    </source>
</evidence>
<evidence type="ECO:0000256" key="15">
    <source>
        <dbReference type="SAM" id="MobiDB-lite"/>
    </source>
</evidence>
<evidence type="ECO:0000256" key="5">
    <source>
        <dbReference type="ARBA" id="ARBA00022603"/>
    </source>
</evidence>
<dbReference type="GO" id="GO:0016435">
    <property type="term" value="F:rRNA (guanine) methyltransferase activity"/>
    <property type="evidence" value="ECO:0007669"/>
    <property type="project" value="InterPro"/>
</dbReference>
<dbReference type="CDD" id="cd02440">
    <property type="entry name" value="AdoMet_MTases"/>
    <property type="match status" value="1"/>
</dbReference>
<dbReference type="STRING" id="151549.A0A4C1XPS2"/>
<feature type="domain" description="Methyltransferase type 11" evidence="16">
    <location>
        <begin position="79"/>
        <end position="161"/>
    </location>
</feature>
<dbReference type="GO" id="GO:0005730">
    <property type="term" value="C:nucleolus"/>
    <property type="evidence" value="ECO:0007669"/>
    <property type="project" value="UniProtKB-ARBA"/>
</dbReference>
<keyword evidence="7" id="KW-0949">S-adenosyl-L-methionine</keyword>
<evidence type="ECO:0000256" key="8">
    <source>
        <dbReference type="ARBA" id="ARBA00023242"/>
    </source>
</evidence>
<evidence type="ECO:0000256" key="6">
    <source>
        <dbReference type="ARBA" id="ARBA00022679"/>
    </source>
</evidence>
<evidence type="ECO:0000259" key="17">
    <source>
        <dbReference type="Pfam" id="PF12589"/>
    </source>
</evidence>
<dbReference type="InterPro" id="IPR029063">
    <property type="entry name" value="SAM-dependent_MTases_sf"/>
</dbReference>
<dbReference type="Gene3D" id="3.40.50.150">
    <property type="entry name" value="Vaccinia Virus protein VP39"/>
    <property type="match status" value="1"/>
</dbReference>
<comment type="similarity">
    <text evidence="3">Belongs to the class I-like SAM-binding methyltransferase superfamily. BUD23/WBSCR22 family.</text>
</comment>
<dbReference type="EMBL" id="BGZK01000942">
    <property type="protein sequence ID" value="GBP65926.1"/>
    <property type="molecule type" value="Genomic_DNA"/>
</dbReference>
<evidence type="ECO:0000256" key="10">
    <source>
        <dbReference type="ARBA" id="ARBA00059355"/>
    </source>
</evidence>
<keyword evidence="4" id="KW-0963">Cytoplasm</keyword>
<evidence type="ECO:0000256" key="11">
    <source>
        <dbReference type="ARBA" id="ARBA00064164"/>
    </source>
</evidence>
<proteinExistence type="inferred from homology"/>
<evidence type="ECO:0000256" key="13">
    <source>
        <dbReference type="ARBA" id="ARBA00075516"/>
    </source>
</evidence>
<dbReference type="AlphaFoldDB" id="A0A4C1XPS2"/>
<name>A0A4C1XPS2_EUMVA</name>
<protein>
    <recommendedName>
        <fullName evidence="12">18S rRNA (guanine-N(7))-methyltransferase</fullName>
    </recommendedName>
    <alternativeName>
        <fullName evidence="14">Bud site selection protein 23 homolog</fullName>
    </alternativeName>
    <alternativeName>
        <fullName evidence="13">rRNA methyltransferase and ribosome maturation factor</fullName>
    </alternativeName>
</protein>
<dbReference type="GO" id="GO:0005737">
    <property type="term" value="C:cytoplasm"/>
    <property type="evidence" value="ECO:0007669"/>
    <property type="project" value="UniProtKB-SubCell"/>
</dbReference>
<organism evidence="18 19">
    <name type="scientific">Eumeta variegata</name>
    <name type="common">Bagworm moth</name>
    <name type="synonym">Eumeta japonica</name>
    <dbReference type="NCBI Taxonomy" id="151549"/>
    <lineage>
        <taxon>Eukaryota</taxon>
        <taxon>Metazoa</taxon>
        <taxon>Ecdysozoa</taxon>
        <taxon>Arthropoda</taxon>
        <taxon>Hexapoda</taxon>
        <taxon>Insecta</taxon>
        <taxon>Pterygota</taxon>
        <taxon>Neoptera</taxon>
        <taxon>Endopterygota</taxon>
        <taxon>Lepidoptera</taxon>
        <taxon>Glossata</taxon>
        <taxon>Ditrysia</taxon>
        <taxon>Tineoidea</taxon>
        <taxon>Psychidae</taxon>
        <taxon>Oiketicinae</taxon>
        <taxon>Eumeta</taxon>
    </lineage>
</organism>
<comment type="subunit">
    <text evidence="11">Heterodimer with TRMT112; this heterodimerization is necessary for the metabolic stability and activity of the catalytic subunit BUD23. Interacts with GRIP1.</text>
</comment>
<dbReference type="FunFam" id="3.40.50.150:FF:000017">
    <property type="entry name" value="probable 18S rRNA (Guanine-N(7))-methyltransferase"/>
    <property type="match status" value="1"/>
</dbReference>
<gene>
    <name evidence="18" type="primary">Bud23</name>
    <name evidence="18" type="ORF">EVAR_89419_1</name>
</gene>
<evidence type="ECO:0000256" key="1">
    <source>
        <dbReference type="ARBA" id="ARBA00004123"/>
    </source>
</evidence>
<comment type="function">
    <text evidence="10">S-adenosyl-L-methionine-dependent methyltransferase that specifically methylates the N(7) position of a guanine in 18S rRNA. Requires the methyltransferase adapter protein TRM112 for full rRNA methyltransferase activity. Involved in the pre-rRNA processing steps leading to small-subunit rRNA production independently of its RNA-modifying catalytic activity. Important for biogenesis end export of the 40S ribosomal subunit independent on its methyltransferase activity. Locus-specific steroid receptor coactivator. Potentiates transactivation by glucocorticoid (NR3C1), mineralocorticoid (NR3C2), androgen (AR) and progesterone (PGR) receptors. Required for the maintenance of open chromatin at the TSC22D3/GILZ locus to facilitate NR3C1 loading on the response elements. Required for maintenance of dimethylation on histone H3 'Lys-79' (H3K79me2), although direct histone methyltransferase activity is not observed in vitro.</text>
</comment>
<dbReference type="OrthoDB" id="2877at2759"/>
<dbReference type="SUPFAM" id="SSF53335">
    <property type="entry name" value="S-adenosyl-L-methionine-dependent methyltransferases"/>
    <property type="match status" value="1"/>
</dbReference>
<evidence type="ECO:0000256" key="12">
    <source>
        <dbReference type="ARBA" id="ARBA00074415"/>
    </source>
</evidence>
<dbReference type="InterPro" id="IPR013216">
    <property type="entry name" value="Methyltransf_11"/>
</dbReference>
<feature type="region of interest" description="Disordered" evidence="15">
    <location>
        <begin position="242"/>
        <end position="299"/>
    </location>
</feature>
<dbReference type="GO" id="GO:0070476">
    <property type="term" value="P:rRNA (guanine-N7)-methylation"/>
    <property type="evidence" value="ECO:0007669"/>
    <property type="project" value="InterPro"/>
</dbReference>
<dbReference type="Pfam" id="PF08241">
    <property type="entry name" value="Methyltransf_11"/>
    <property type="match status" value="1"/>
</dbReference>
<evidence type="ECO:0000256" key="7">
    <source>
        <dbReference type="ARBA" id="ARBA00022691"/>
    </source>
</evidence>
<evidence type="ECO:0000256" key="2">
    <source>
        <dbReference type="ARBA" id="ARBA00004496"/>
    </source>
</evidence>
<dbReference type="PANTHER" id="PTHR12734:SF0">
    <property type="entry name" value="18S RRNA (GUANINE-N(7))-METHYLTRANSFERASE-RELATED"/>
    <property type="match status" value="1"/>
</dbReference>
<keyword evidence="19" id="KW-1185">Reference proteome</keyword>
<evidence type="ECO:0000256" key="4">
    <source>
        <dbReference type="ARBA" id="ARBA00022490"/>
    </source>
</evidence>
<evidence type="ECO:0000259" key="16">
    <source>
        <dbReference type="Pfam" id="PF08241"/>
    </source>
</evidence>
<accession>A0A4C1XPS2</accession>
<evidence type="ECO:0000313" key="18">
    <source>
        <dbReference type="EMBL" id="GBP65926.1"/>
    </source>
</evidence>
<dbReference type="InterPro" id="IPR022238">
    <property type="entry name" value="Bud23_C"/>
</dbReference>
<evidence type="ECO:0000256" key="3">
    <source>
        <dbReference type="ARBA" id="ARBA00005547"/>
    </source>
</evidence>
<comment type="subcellular location">
    <subcellularLocation>
        <location evidence="2">Cytoplasm</location>
    </subcellularLocation>
    <subcellularLocation>
        <location evidence="1">Nucleus</location>
    </subcellularLocation>
</comment>
<sequence>MGPHLDPFLVCATIQHTKLCRSVLAVSEIGTAQVLRSSIVPSSPPPSYFTSLKRFRDELHNERCLELLLLAEDTPCLLLDIGCGSGLSGSVLEECGHMWVGMDISSSMLDVALERETEGDLILADMGQGTPFRAGVFDGAVSVSALQWLFNADKKSHQPIKRIYTFFSTLYAALSRSARAVFQFYPENEDQLEILTTQAMRAGFYGGVVVDYPNSAKAKKFFLVLMTGGAAPLPQALGTEETDGLQVKYSKREATKGARGKPLKNTRAWLLEKKERRRKQGKNTRPDSKYTGRKRSGKF</sequence>
<keyword evidence="8" id="KW-0539">Nucleus</keyword>
<comment type="catalytic activity">
    <reaction evidence="9">
        <text>a guanosine in 18S rRNA + S-adenosyl-L-methionine = an N(7)-methylguanosine in 18S rRNA + S-adenosyl-L-homocysteine</text>
        <dbReference type="Rhea" id="RHEA:54584"/>
        <dbReference type="Rhea" id="RHEA-COMP:13937"/>
        <dbReference type="Rhea" id="RHEA-COMP:13938"/>
        <dbReference type="ChEBI" id="CHEBI:57856"/>
        <dbReference type="ChEBI" id="CHEBI:59789"/>
        <dbReference type="ChEBI" id="CHEBI:74269"/>
        <dbReference type="ChEBI" id="CHEBI:74480"/>
    </reaction>
</comment>
<dbReference type="InterPro" id="IPR039769">
    <property type="entry name" value="Bud23-like"/>
</dbReference>
<evidence type="ECO:0000256" key="14">
    <source>
        <dbReference type="ARBA" id="ARBA00081208"/>
    </source>
</evidence>
<feature type="domain" description="18S rRNA (guanine(1575)-N(7))-methyltransferase Bud23 C-terminal" evidence="17">
    <location>
        <begin position="225"/>
        <end position="296"/>
    </location>
</feature>
<dbReference type="Proteomes" id="UP000299102">
    <property type="component" value="Unassembled WGS sequence"/>
</dbReference>
<reference evidence="18 19" key="1">
    <citation type="journal article" date="2019" name="Commun. Biol.">
        <title>The bagworm genome reveals a unique fibroin gene that provides high tensile strength.</title>
        <authorList>
            <person name="Kono N."/>
            <person name="Nakamura H."/>
            <person name="Ohtoshi R."/>
            <person name="Tomita M."/>
            <person name="Numata K."/>
            <person name="Arakawa K."/>
        </authorList>
    </citation>
    <scope>NUCLEOTIDE SEQUENCE [LARGE SCALE GENOMIC DNA]</scope>
</reference>
<keyword evidence="6" id="KW-0808">Transferase</keyword>
<evidence type="ECO:0000256" key="9">
    <source>
        <dbReference type="ARBA" id="ARBA00050374"/>
    </source>
</evidence>
<keyword evidence="5" id="KW-0489">Methyltransferase</keyword>
<comment type="caution">
    <text evidence="18">The sequence shown here is derived from an EMBL/GenBank/DDBJ whole genome shotgun (WGS) entry which is preliminary data.</text>
</comment>
<dbReference type="Pfam" id="PF12589">
    <property type="entry name" value="WBS_methylT"/>
    <property type="match status" value="1"/>
</dbReference>